<reference evidence="3 4" key="2">
    <citation type="journal article" date="2017" name="Int. J. Syst. Evol. Microbiol.">
        <title>Rouxiella badensis sp. nov. and Rouxiella silvae sp. nov. isolated from peat bog soil in Germany and emendation of the genus description.</title>
        <authorList>
            <person name="Le Fleche-Mateos A."/>
            <person name="Kugler J.H."/>
            <person name="Hansen S.H."/>
            <person name="Syldatk C."/>
            <person name="Hausmann R."/>
            <person name="Lomprez F."/>
            <person name="Vandenbogaert M."/>
            <person name="Manuguerra J.C."/>
            <person name="Grimont P.A."/>
        </authorList>
    </citation>
    <scope>NUCLEOTIDE SEQUENCE [LARGE SCALE GENOMIC DNA]</scope>
    <source>
        <strain evidence="3 4">213</strain>
    </source>
</reference>
<evidence type="ECO:0000313" key="2">
    <source>
        <dbReference type="EMBL" id="MBF6636311.1"/>
    </source>
</evidence>
<dbReference type="Proteomes" id="UP000192722">
    <property type="component" value="Unassembled WGS sequence"/>
</dbReference>
<feature type="domain" description="HTH Mu-type" evidence="1">
    <location>
        <begin position="2"/>
        <end position="69"/>
    </location>
</feature>
<dbReference type="InterPro" id="IPR036388">
    <property type="entry name" value="WH-like_DNA-bd_sf"/>
</dbReference>
<name>A0AA40X071_9GAMM</name>
<reference evidence="2" key="4">
    <citation type="submission" date="2022-09" db="EMBL/GenBank/DDBJ databases">
        <title>Rouxiella aceris sp. nov., isolated from tree sap and emended description of the genus Rhouxiella.</title>
        <authorList>
            <person name="Kim I.S."/>
        </authorList>
    </citation>
    <scope>NUCLEOTIDE SEQUENCE</scope>
    <source>
        <strain evidence="2">SAP-2</strain>
    </source>
</reference>
<dbReference type="EMBL" id="MRWD01000026">
    <property type="protein sequence ID" value="ORJ21004.1"/>
    <property type="molecule type" value="Genomic_DNA"/>
</dbReference>
<reference evidence="2" key="3">
    <citation type="submission" date="2020-11" db="EMBL/GenBank/DDBJ databases">
        <authorList>
            <person name="Lee S.D."/>
        </authorList>
    </citation>
    <scope>NUCLEOTIDE SEQUENCE</scope>
    <source>
        <strain evidence="2">SAP-2</strain>
    </source>
</reference>
<dbReference type="GO" id="GO:0003677">
    <property type="term" value="F:DNA binding"/>
    <property type="evidence" value="ECO:0007669"/>
    <property type="project" value="UniProtKB-KW"/>
</dbReference>
<evidence type="ECO:0000313" key="3">
    <source>
        <dbReference type="EMBL" id="ORJ21004.1"/>
    </source>
</evidence>
<evidence type="ECO:0000313" key="4">
    <source>
        <dbReference type="Proteomes" id="UP000192722"/>
    </source>
</evidence>
<reference evidence="3" key="1">
    <citation type="submission" date="2016-12" db="EMBL/GenBank/DDBJ databases">
        <authorList>
            <person name="Le Fleche-Mateos A."/>
        </authorList>
    </citation>
    <scope>NUCLEOTIDE SEQUENCE</scope>
    <source>
        <strain evidence="3">213</strain>
    </source>
</reference>
<accession>A0AA40X071</accession>
<keyword evidence="4" id="KW-1185">Reference proteome</keyword>
<protein>
    <submittedName>
        <fullName evidence="3">DNA-binding protein</fullName>
    </submittedName>
    <submittedName>
        <fullName evidence="2">DNA-binding transcriptional regulator</fullName>
    </submittedName>
</protein>
<keyword evidence="2" id="KW-0238">DNA-binding</keyword>
<dbReference type="Gene3D" id="1.10.10.10">
    <property type="entry name" value="Winged helix-like DNA-binding domain superfamily/Winged helix DNA-binding domain"/>
    <property type="match status" value="1"/>
</dbReference>
<proteinExistence type="predicted"/>
<comment type="caution">
    <text evidence="2">The sequence shown here is derived from an EMBL/GenBank/DDBJ whole genome shotgun (WGS) entry which is preliminary data.</text>
</comment>
<dbReference type="Proteomes" id="UP000705283">
    <property type="component" value="Unassembled WGS sequence"/>
</dbReference>
<evidence type="ECO:0000259" key="1">
    <source>
        <dbReference type="PROSITE" id="PS51702"/>
    </source>
</evidence>
<dbReference type="RefSeq" id="WP_084983210.1">
    <property type="nucleotide sequence ID" value="NZ_CBCSCF010000004.1"/>
</dbReference>
<dbReference type="EMBL" id="JADMKS010000002">
    <property type="protein sequence ID" value="MBF6636311.1"/>
    <property type="molecule type" value="Genomic_DNA"/>
</dbReference>
<dbReference type="Pfam" id="PF02316">
    <property type="entry name" value="HTH_Tnp_Mu_1"/>
    <property type="match status" value="1"/>
</dbReference>
<dbReference type="AlphaFoldDB" id="A0AA40X071"/>
<evidence type="ECO:0000313" key="5">
    <source>
        <dbReference type="Proteomes" id="UP000705283"/>
    </source>
</evidence>
<dbReference type="SUPFAM" id="SSF46955">
    <property type="entry name" value="Putative DNA-binding domain"/>
    <property type="match status" value="1"/>
</dbReference>
<organism evidence="2 5">
    <name type="scientific">Rouxiella silvae</name>
    <dbReference type="NCBI Taxonomy" id="1646373"/>
    <lineage>
        <taxon>Bacteria</taxon>
        <taxon>Pseudomonadati</taxon>
        <taxon>Pseudomonadota</taxon>
        <taxon>Gammaproteobacteria</taxon>
        <taxon>Enterobacterales</taxon>
        <taxon>Yersiniaceae</taxon>
        <taxon>Rouxiella</taxon>
    </lineage>
</organism>
<dbReference type="PROSITE" id="PS51702">
    <property type="entry name" value="HTH_MU"/>
    <property type="match status" value="1"/>
</dbReference>
<dbReference type="InterPro" id="IPR009061">
    <property type="entry name" value="DNA-bd_dom_put_sf"/>
</dbReference>
<dbReference type="InterPro" id="IPR003314">
    <property type="entry name" value="Mu-type_HTH"/>
</dbReference>
<sequence length="121" mass="13919">MKKEWFAAKDLVGINGLPTSTQGIHGMARRQGWEKRRRIGVQGRAVEYHIDSLPNMTKPALIIQEKSAEYLCASYHDPLLIWIESYKQLNEAEREQIVSFIVREGMTAMIKRISPGDERPH</sequence>
<gene>
    <name evidence="3" type="ORF">BS639_12375</name>
    <name evidence="2" type="ORF">ITX54_06490</name>
</gene>